<dbReference type="AlphaFoldDB" id="A0A1D3UIQ3"/>
<keyword evidence="1" id="KW-0812">Transmembrane</keyword>
<protein>
    <recommendedName>
        <fullName evidence="4">Phospholipase</fullName>
    </recommendedName>
</protein>
<organism evidence="2 3">
    <name type="scientific">Tannerella forsythia</name>
    <name type="common">Bacteroides forsythus</name>
    <dbReference type="NCBI Taxonomy" id="28112"/>
    <lineage>
        <taxon>Bacteria</taxon>
        <taxon>Pseudomonadati</taxon>
        <taxon>Bacteroidota</taxon>
        <taxon>Bacteroidia</taxon>
        <taxon>Bacteroidales</taxon>
        <taxon>Tannerellaceae</taxon>
        <taxon>Tannerella</taxon>
    </lineage>
</organism>
<proteinExistence type="predicted"/>
<accession>A0A1D3UIQ3</accession>
<dbReference type="EMBL" id="FMMM01000031">
    <property type="protein sequence ID" value="SCQ20011.1"/>
    <property type="molecule type" value="Genomic_DNA"/>
</dbReference>
<keyword evidence="1" id="KW-1133">Transmembrane helix</keyword>
<evidence type="ECO:0000256" key="1">
    <source>
        <dbReference type="SAM" id="Phobius"/>
    </source>
</evidence>
<evidence type="ECO:0008006" key="4">
    <source>
        <dbReference type="Google" id="ProtNLM"/>
    </source>
</evidence>
<dbReference type="Proteomes" id="UP000182057">
    <property type="component" value="Unassembled WGS sequence"/>
</dbReference>
<name>A0A1D3UIQ3_TANFO</name>
<feature type="transmembrane region" description="Helical" evidence="1">
    <location>
        <begin position="6"/>
        <end position="24"/>
    </location>
</feature>
<gene>
    <name evidence="2" type="ORF">TFUB20_00899</name>
</gene>
<sequence length="146" mass="16821">MVIMWYILLSIVVLGLIAAGLGQWERYVRRRRYERGEIEHVDDDEPSTDVAASSECCGQHELCERDSLLAAVSRTVEYYDDEELDAYRGTPSDAYSDNAVEEFREVLYTLREEEVAGWVRSLQLRGILLPDAVKDETFLIVGERRK</sequence>
<evidence type="ECO:0000313" key="2">
    <source>
        <dbReference type="EMBL" id="SCQ20011.1"/>
    </source>
</evidence>
<keyword evidence="1" id="KW-0472">Membrane</keyword>
<reference evidence="2 3" key="1">
    <citation type="submission" date="2016-09" db="EMBL/GenBank/DDBJ databases">
        <authorList>
            <person name="Capua I."/>
            <person name="De Benedictis P."/>
            <person name="Joannis T."/>
            <person name="Lombin L.H."/>
            <person name="Cattoli G."/>
        </authorList>
    </citation>
    <scope>NUCLEOTIDE SEQUENCE [LARGE SCALE GENOMIC DNA]</scope>
    <source>
        <strain evidence="2 3">UB20</strain>
    </source>
</reference>
<evidence type="ECO:0000313" key="3">
    <source>
        <dbReference type="Proteomes" id="UP000182057"/>
    </source>
</evidence>